<keyword evidence="1 2" id="KW-0732">Signal</keyword>
<dbReference type="SUPFAM" id="SSF69318">
    <property type="entry name" value="Integrin alpha N-terminal domain"/>
    <property type="match status" value="1"/>
</dbReference>
<dbReference type="InterPro" id="IPR013517">
    <property type="entry name" value="FG-GAP"/>
</dbReference>
<protein>
    <recommendedName>
        <fullName evidence="5">VCBS repeat-containing protein</fullName>
    </recommendedName>
</protein>
<dbReference type="EMBL" id="LGRX02019269">
    <property type="protein sequence ID" value="KAK3258783.1"/>
    <property type="molecule type" value="Genomic_DNA"/>
</dbReference>
<evidence type="ECO:0000256" key="1">
    <source>
        <dbReference type="ARBA" id="ARBA00022729"/>
    </source>
</evidence>
<comment type="caution">
    <text evidence="3">The sequence shown here is derived from an EMBL/GenBank/DDBJ whole genome shotgun (WGS) entry which is preliminary data.</text>
</comment>
<organism evidence="3 4">
    <name type="scientific">Cymbomonas tetramitiformis</name>
    <dbReference type="NCBI Taxonomy" id="36881"/>
    <lineage>
        <taxon>Eukaryota</taxon>
        <taxon>Viridiplantae</taxon>
        <taxon>Chlorophyta</taxon>
        <taxon>Pyramimonadophyceae</taxon>
        <taxon>Pyramimonadales</taxon>
        <taxon>Pyramimonadaceae</taxon>
        <taxon>Cymbomonas</taxon>
    </lineage>
</organism>
<evidence type="ECO:0008006" key="5">
    <source>
        <dbReference type="Google" id="ProtNLM"/>
    </source>
</evidence>
<reference evidence="3 4" key="1">
    <citation type="journal article" date="2015" name="Genome Biol. Evol.">
        <title>Comparative Genomics of a Bacterivorous Green Alga Reveals Evolutionary Causalities and Consequences of Phago-Mixotrophic Mode of Nutrition.</title>
        <authorList>
            <person name="Burns J.A."/>
            <person name="Paasch A."/>
            <person name="Narechania A."/>
            <person name="Kim E."/>
        </authorList>
    </citation>
    <scope>NUCLEOTIDE SEQUENCE [LARGE SCALE GENOMIC DNA]</scope>
    <source>
        <strain evidence="3 4">PLY_AMNH</strain>
    </source>
</reference>
<gene>
    <name evidence="3" type="ORF">CYMTET_32189</name>
</gene>
<evidence type="ECO:0000256" key="2">
    <source>
        <dbReference type="SAM" id="SignalP"/>
    </source>
</evidence>
<evidence type="ECO:0000313" key="4">
    <source>
        <dbReference type="Proteomes" id="UP001190700"/>
    </source>
</evidence>
<dbReference type="InterPro" id="IPR028994">
    <property type="entry name" value="Integrin_alpha_N"/>
</dbReference>
<feature type="signal peptide" evidence="2">
    <location>
        <begin position="1"/>
        <end position="20"/>
    </location>
</feature>
<evidence type="ECO:0000313" key="3">
    <source>
        <dbReference type="EMBL" id="KAK3258783.1"/>
    </source>
</evidence>
<feature type="chain" id="PRO_5041939176" description="VCBS repeat-containing protein" evidence="2">
    <location>
        <begin position="21"/>
        <end position="72"/>
    </location>
</feature>
<dbReference type="Proteomes" id="UP001190700">
    <property type="component" value="Unassembled WGS sequence"/>
</dbReference>
<sequence length="72" mass="7544">MRLILLGAVLLSSQAQPAQARDDNSVSDLATGFSVHVISTLAKGAMSVYAADVNGDGDKDVLSASFWDYKIA</sequence>
<dbReference type="Pfam" id="PF13517">
    <property type="entry name" value="FG-GAP_3"/>
    <property type="match status" value="1"/>
</dbReference>
<name>A0AAE0KS74_9CHLO</name>
<accession>A0AAE0KS74</accession>
<feature type="non-terminal residue" evidence="3">
    <location>
        <position position="72"/>
    </location>
</feature>
<keyword evidence="4" id="KW-1185">Reference proteome</keyword>
<dbReference type="AlphaFoldDB" id="A0AAE0KS74"/>
<proteinExistence type="predicted"/>